<name>A0A0C9T1D6_PLICR</name>
<evidence type="ECO:0000313" key="2">
    <source>
        <dbReference type="EMBL" id="KII82994.1"/>
    </source>
</evidence>
<feature type="transmembrane region" description="Helical" evidence="1">
    <location>
        <begin position="40"/>
        <end position="58"/>
    </location>
</feature>
<dbReference type="EMBL" id="KN832589">
    <property type="protein sequence ID" value="KII82994.1"/>
    <property type="molecule type" value="Genomic_DNA"/>
</dbReference>
<gene>
    <name evidence="2" type="ORF">PLICRDRAFT_180823</name>
</gene>
<evidence type="ECO:0000256" key="1">
    <source>
        <dbReference type="SAM" id="Phobius"/>
    </source>
</evidence>
<evidence type="ECO:0000313" key="3">
    <source>
        <dbReference type="Proteomes" id="UP000053263"/>
    </source>
</evidence>
<keyword evidence="1" id="KW-0472">Membrane</keyword>
<protein>
    <submittedName>
        <fullName evidence="2">Uncharacterized protein</fullName>
    </submittedName>
</protein>
<keyword evidence="3" id="KW-1185">Reference proteome</keyword>
<dbReference type="Proteomes" id="UP000053263">
    <property type="component" value="Unassembled WGS sequence"/>
</dbReference>
<accession>A0A0C9T1D6</accession>
<sequence length="290" mass="33324">MDDSPNDGPGHSFVSTSPSPFELVMMSPPRTHFYDSFFRYWPASLIVVLGGVSSRLRYVALWYMKKKWNIDHFLSEWFNFPMYFREGLKDSGAVISGSQALRFFDGLQTDTTNPLELYVAEHGMRLLARSLRRHRYTFLPNFLDIGGQLNAHVLHNRRVLSSSNFSCHSRYRTFTFGHVVDLRAGVNNLVSVRVVMVFMTIGDPMKEIIRSVHSTSLMNFITAERGFSLFPRATFDSRLSVITKLRMSTHPITEAWLSRYAGPKFTEVRQWTSSLDGDISPLQSPQIMIY</sequence>
<dbReference type="AlphaFoldDB" id="A0A0C9T1D6"/>
<reference evidence="2 3" key="1">
    <citation type="submission" date="2014-06" db="EMBL/GenBank/DDBJ databases">
        <title>Evolutionary Origins and Diversification of the Mycorrhizal Mutualists.</title>
        <authorList>
            <consortium name="DOE Joint Genome Institute"/>
            <consortium name="Mycorrhizal Genomics Consortium"/>
            <person name="Kohler A."/>
            <person name="Kuo A."/>
            <person name="Nagy L.G."/>
            <person name="Floudas D."/>
            <person name="Copeland A."/>
            <person name="Barry K.W."/>
            <person name="Cichocki N."/>
            <person name="Veneault-Fourrey C."/>
            <person name="LaButti K."/>
            <person name="Lindquist E.A."/>
            <person name="Lipzen A."/>
            <person name="Lundell T."/>
            <person name="Morin E."/>
            <person name="Murat C."/>
            <person name="Riley R."/>
            <person name="Ohm R."/>
            <person name="Sun H."/>
            <person name="Tunlid A."/>
            <person name="Henrissat B."/>
            <person name="Grigoriev I.V."/>
            <person name="Hibbett D.S."/>
            <person name="Martin F."/>
        </authorList>
    </citation>
    <scope>NUCLEOTIDE SEQUENCE [LARGE SCALE GENOMIC DNA]</scope>
    <source>
        <strain evidence="2 3">FD-325 SS-3</strain>
    </source>
</reference>
<keyword evidence="1" id="KW-1133">Transmembrane helix</keyword>
<dbReference type="HOGENOM" id="CLU_960169_0_0_1"/>
<proteinExistence type="predicted"/>
<dbReference type="OrthoDB" id="3041043at2759"/>
<organism evidence="2 3">
    <name type="scientific">Plicaturopsis crispa FD-325 SS-3</name>
    <dbReference type="NCBI Taxonomy" id="944288"/>
    <lineage>
        <taxon>Eukaryota</taxon>
        <taxon>Fungi</taxon>
        <taxon>Dikarya</taxon>
        <taxon>Basidiomycota</taxon>
        <taxon>Agaricomycotina</taxon>
        <taxon>Agaricomycetes</taxon>
        <taxon>Agaricomycetidae</taxon>
        <taxon>Amylocorticiales</taxon>
        <taxon>Amylocorticiaceae</taxon>
        <taxon>Plicatura</taxon>
        <taxon>Plicaturopsis crispa</taxon>
    </lineage>
</organism>
<keyword evidence="1" id="KW-0812">Transmembrane</keyword>